<keyword evidence="3" id="KW-1185">Reference proteome</keyword>
<reference evidence="2 3" key="1">
    <citation type="submission" date="2024-02" db="EMBL/GenBank/DDBJ databases">
        <title>De novo assembly and annotation of 12 fungi associated with fruit tree decline syndrome in Ontario, Canada.</title>
        <authorList>
            <person name="Sulman M."/>
            <person name="Ellouze W."/>
            <person name="Ilyukhin E."/>
        </authorList>
    </citation>
    <scope>NUCLEOTIDE SEQUENCE [LARGE SCALE GENOMIC DNA]</scope>
    <source>
        <strain evidence="2 3">FDS-637</strain>
    </source>
</reference>
<organism evidence="2 3">
    <name type="scientific">Diplodia seriata</name>
    <dbReference type="NCBI Taxonomy" id="420778"/>
    <lineage>
        <taxon>Eukaryota</taxon>
        <taxon>Fungi</taxon>
        <taxon>Dikarya</taxon>
        <taxon>Ascomycota</taxon>
        <taxon>Pezizomycotina</taxon>
        <taxon>Dothideomycetes</taxon>
        <taxon>Dothideomycetes incertae sedis</taxon>
        <taxon>Botryosphaeriales</taxon>
        <taxon>Botryosphaeriaceae</taxon>
        <taxon>Diplodia</taxon>
    </lineage>
</organism>
<gene>
    <name evidence="2" type="ORF">SLS55_000249</name>
</gene>
<proteinExistence type="predicted"/>
<dbReference type="PANTHER" id="PTHR35043">
    <property type="entry name" value="TRANSCRIPTION FACTOR DOMAIN-CONTAINING PROTEIN"/>
    <property type="match status" value="1"/>
</dbReference>
<feature type="transmembrane region" description="Helical" evidence="1">
    <location>
        <begin position="194"/>
        <end position="215"/>
    </location>
</feature>
<evidence type="ECO:0008006" key="4">
    <source>
        <dbReference type="Google" id="ProtNLM"/>
    </source>
</evidence>
<sequence>MPPTNITYGTANVTSANDLVGWTPESDGRGTFTIITSSFFTILICTWTVIHPRVHTTHRMTLLHKFLQLVKTIVAPEMVCIESLQEWVQARKMVRRSASATQGNLKLVHAFYVGMLGLRYRVSETHSRVLWPSQYTWLLNNGLVRWADHAGWGLSEELIRDKSKADGLVKLAAVLQVTWFVAMCATRAAHALPIAALEAMTLAYVFVMLVTYLFWWVKPKDITTAATVELPPMSRAQRDVFESLAMENTYDDDATAPAPSKNIAWYLVARDCKDDDVLMMHPSDGSDVSKVSVRAEVASIKPGIKRARPLIEWYDDPMIITQWDRDLYFTRWWPLICILGASFGAIHLVSWNSTFPTPFERWLWRSSALISVVTSIVCMQFETMTLRWNGILTLIRVSSPVLYIISRIVMTAEVFAALRAMPRSTYDTYEIWNYWFHFL</sequence>
<protein>
    <recommendedName>
        <fullName evidence="4">Integral membrane protein</fullName>
    </recommendedName>
</protein>
<feature type="transmembrane region" description="Helical" evidence="1">
    <location>
        <begin position="362"/>
        <end position="381"/>
    </location>
</feature>
<keyword evidence="1" id="KW-0472">Membrane</keyword>
<feature type="transmembrane region" description="Helical" evidence="1">
    <location>
        <begin position="168"/>
        <end position="188"/>
    </location>
</feature>
<dbReference type="RefSeq" id="XP_066637042.1">
    <property type="nucleotide sequence ID" value="XM_066771763.1"/>
</dbReference>
<dbReference type="Proteomes" id="UP001430584">
    <property type="component" value="Unassembled WGS sequence"/>
</dbReference>
<name>A0ABR3CTS9_9PEZI</name>
<evidence type="ECO:0000313" key="2">
    <source>
        <dbReference type="EMBL" id="KAL0264302.1"/>
    </source>
</evidence>
<dbReference type="GeneID" id="92004334"/>
<comment type="caution">
    <text evidence="2">The sequence shown here is derived from an EMBL/GenBank/DDBJ whole genome shotgun (WGS) entry which is preliminary data.</text>
</comment>
<feature type="transmembrane region" description="Helical" evidence="1">
    <location>
        <begin position="332"/>
        <end position="350"/>
    </location>
</feature>
<accession>A0ABR3CTS9</accession>
<evidence type="ECO:0000313" key="3">
    <source>
        <dbReference type="Proteomes" id="UP001430584"/>
    </source>
</evidence>
<evidence type="ECO:0000256" key="1">
    <source>
        <dbReference type="SAM" id="Phobius"/>
    </source>
</evidence>
<feature type="transmembrane region" description="Helical" evidence="1">
    <location>
        <begin position="30"/>
        <end position="50"/>
    </location>
</feature>
<keyword evidence="1" id="KW-1133">Transmembrane helix</keyword>
<dbReference type="PANTHER" id="PTHR35043:SF7">
    <property type="entry name" value="TRANSCRIPTION FACTOR DOMAIN-CONTAINING PROTEIN"/>
    <property type="match status" value="1"/>
</dbReference>
<dbReference type="EMBL" id="JAJVCZ030000001">
    <property type="protein sequence ID" value="KAL0264302.1"/>
    <property type="molecule type" value="Genomic_DNA"/>
</dbReference>
<keyword evidence="1" id="KW-0812">Transmembrane</keyword>